<dbReference type="SUPFAM" id="SSF53955">
    <property type="entry name" value="Lysozyme-like"/>
    <property type="match status" value="1"/>
</dbReference>
<organism evidence="3">
    <name type="scientific">viral metagenome</name>
    <dbReference type="NCBI Taxonomy" id="1070528"/>
    <lineage>
        <taxon>unclassified sequences</taxon>
        <taxon>metagenomes</taxon>
        <taxon>organismal metagenomes</taxon>
    </lineage>
</organism>
<dbReference type="GO" id="GO:0031640">
    <property type="term" value="P:killing of cells of another organism"/>
    <property type="evidence" value="ECO:0007669"/>
    <property type="project" value="UniProtKB-KW"/>
</dbReference>
<dbReference type="AlphaFoldDB" id="A0A6M3L2N4"/>
<dbReference type="GO" id="GO:0003796">
    <property type="term" value="F:lysozyme activity"/>
    <property type="evidence" value="ECO:0007669"/>
    <property type="project" value="InterPro"/>
</dbReference>
<dbReference type="EMBL" id="MT142789">
    <property type="protein sequence ID" value="QJA88580.1"/>
    <property type="molecule type" value="Genomic_DNA"/>
</dbReference>
<sequence length="208" mass="23851">MRPGSRLYQLPVSGYAIFSKFSMPNLRYETRNVGIRFEESKVNWDDTLAEIVKDEGGWQEKIYLDGLIMSSDFPNGTPTVGPGLLLRPGYEVPFQALIVWTDSRFRECIEAYHRFSMIYKISLDSVRRAAIAGMIWNMGFRGVCNFKKMIGALQAENYDLVADEIIDSSVHRKLASLRDQAVFSGMEWWPVRTEIWAVKMKSGEAYEP</sequence>
<dbReference type="InterPro" id="IPR023346">
    <property type="entry name" value="Lysozyme-like_dom_sf"/>
</dbReference>
<keyword evidence="2" id="KW-0081">Bacteriolytic enzyme</keyword>
<evidence type="ECO:0000313" key="3">
    <source>
        <dbReference type="EMBL" id="QJA88580.1"/>
    </source>
</evidence>
<keyword evidence="1" id="KW-0929">Antimicrobial</keyword>
<evidence type="ECO:0000256" key="2">
    <source>
        <dbReference type="ARBA" id="ARBA00022638"/>
    </source>
</evidence>
<proteinExistence type="predicted"/>
<gene>
    <name evidence="3" type="ORF">MM415B02734_0010</name>
</gene>
<dbReference type="Gene3D" id="1.10.530.40">
    <property type="match status" value="1"/>
</dbReference>
<dbReference type="GO" id="GO:0042742">
    <property type="term" value="P:defense response to bacterium"/>
    <property type="evidence" value="ECO:0007669"/>
    <property type="project" value="UniProtKB-KW"/>
</dbReference>
<reference evidence="3" key="1">
    <citation type="submission" date="2020-03" db="EMBL/GenBank/DDBJ databases">
        <title>The deep terrestrial virosphere.</title>
        <authorList>
            <person name="Holmfeldt K."/>
            <person name="Nilsson E."/>
            <person name="Simone D."/>
            <person name="Lopez-Fernandez M."/>
            <person name="Wu X."/>
            <person name="de Brujin I."/>
            <person name="Lundin D."/>
            <person name="Andersson A."/>
            <person name="Bertilsson S."/>
            <person name="Dopson M."/>
        </authorList>
    </citation>
    <scope>NUCLEOTIDE SEQUENCE</scope>
    <source>
        <strain evidence="3">MM415B02734</strain>
    </source>
</reference>
<name>A0A6M3L2N4_9ZZZZ</name>
<dbReference type="InterPro" id="IPR023347">
    <property type="entry name" value="Lysozyme_dom_sf"/>
</dbReference>
<protein>
    <submittedName>
        <fullName evidence="3">Uncharacterized protein</fullName>
    </submittedName>
</protein>
<evidence type="ECO:0000256" key="1">
    <source>
        <dbReference type="ARBA" id="ARBA00022529"/>
    </source>
</evidence>
<accession>A0A6M3L2N4</accession>